<keyword evidence="1" id="KW-1133">Transmembrane helix</keyword>
<dbReference type="Pfam" id="PF02517">
    <property type="entry name" value="Rce1-like"/>
    <property type="match status" value="1"/>
</dbReference>
<reference evidence="4" key="1">
    <citation type="journal article" date="2019" name="Int. J. Syst. Evol. Microbiol.">
        <title>The Global Catalogue of Microorganisms (GCM) 10K type strain sequencing project: providing services to taxonomists for standard genome sequencing and annotation.</title>
        <authorList>
            <consortium name="The Broad Institute Genomics Platform"/>
            <consortium name="The Broad Institute Genome Sequencing Center for Infectious Disease"/>
            <person name="Wu L."/>
            <person name="Ma J."/>
        </authorList>
    </citation>
    <scope>NUCLEOTIDE SEQUENCE [LARGE SCALE GENOMIC DNA]</scope>
    <source>
        <strain evidence="4">CGMCC 1.12931</strain>
    </source>
</reference>
<evidence type="ECO:0000256" key="1">
    <source>
        <dbReference type="SAM" id="Phobius"/>
    </source>
</evidence>
<sequence>MLTFTEIQYMLTKNQLTFLSIFTLFGFSGIGYFILSFSDMHSYAAIFEAESPYVDIVYGLVGGSVLAALGLAVLQIPALKKVGEFYQQIFTKIHLTWPDILFYSFCAGVGEEILFRGAIQPFLGIWVTALLFVLLHGYISLKDLPKSIYGFFLVFVAAAFGYAFEWMSIYTAMAAHFVYDVIMFSYLMRNANQQADQNSEGE</sequence>
<name>A0ABQ1SFL7_9FLAO</name>
<evidence type="ECO:0000313" key="3">
    <source>
        <dbReference type="EMBL" id="GGE25719.1"/>
    </source>
</evidence>
<accession>A0ABQ1SFL7</accession>
<organism evidence="3 4">
    <name type="scientific">Psychroflexus planctonicus</name>
    <dbReference type="NCBI Taxonomy" id="1526575"/>
    <lineage>
        <taxon>Bacteria</taxon>
        <taxon>Pseudomonadati</taxon>
        <taxon>Bacteroidota</taxon>
        <taxon>Flavobacteriia</taxon>
        <taxon>Flavobacteriales</taxon>
        <taxon>Flavobacteriaceae</taxon>
        <taxon>Psychroflexus</taxon>
    </lineage>
</organism>
<comment type="caution">
    <text evidence="3">The sequence shown here is derived from an EMBL/GenBank/DDBJ whole genome shotgun (WGS) entry which is preliminary data.</text>
</comment>
<evidence type="ECO:0000313" key="4">
    <source>
        <dbReference type="Proteomes" id="UP000599179"/>
    </source>
</evidence>
<evidence type="ECO:0000259" key="2">
    <source>
        <dbReference type="Pfam" id="PF02517"/>
    </source>
</evidence>
<protein>
    <recommendedName>
        <fullName evidence="2">CAAX prenyl protease 2/Lysostaphin resistance protein A-like domain-containing protein</fullName>
    </recommendedName>
</protein>
<dbReference type="Proteomes" id="UP000599179">
    <property type="component" value="Unassembled WGS sequence"/>
</dbReference>
<feature type="transmembrane region" description="Helical" evidence="1">
    <location>
        <begin position="148"/>
        <end position="164"/>
    </location>
</feature>
<keyword evidence="1" id="KW-0472">Membrane</keyword>
<feature type="transmembrane region" description="Helical" evidence="1">
    <location>
        <begin position="125"/>
        <end position="141"/>
    </location>
</feature>
<proteinExistence type="predicted"/>
<feature type="domain" description="CAAX prenyl protease 2/Lysostaphin resistance protein A-like" evidence="2">
    <location>
        <begin position="96"/>
        <end position="182"/>
    </location>
</feature>
<dbReference type="InterPro" id="IPR003675">
    <property type="entry name" value="Rce1/LyrA-like_dom"/>
</dbReference>
<gene>
    <name evidence="3" type="ORF">GCM10010832_03100</name>
</gene>
<keyword evidence="4" id="KW-1185">Reference proteome</keyword>
<dbReference type="EMBL" id="BMGM01000001">
    <property type="protein sequence ID" value="GGE25719.1"/>
    <property type="molecule type" value="Genomic_DNA"/>
</dbReference>
<feature type="transmembrane region" description="Helical" evidence="1">
    <location>
        <begin position="170"/>
        <end position="188"/>
    </location>
</feature>
<keyword evidence="1" id="KW-0812">Transmembrane</keyword>
<feature type="transmembrane region" description="Helical" evidence="1">
    <location>
        <begin position="16"/>
        <end position="36"/>
    </location>
</feature>
<feature type="transmembrane region" description="Helical" evidence="1">
    <location>
        <begin position="56"/>
        <end position="79"/>
    </location>
</feature>